<evidence type="ECO:0000313" key="1">
    <source>
        <dbReference type="EMBL" id="AFZ11310.1"/>
    </source>
</evidence>
<dbReference type="EMBL" id="CP003620">
    <property type="protein sequence ID" value="AFZ11310.1"/>
    <property type="molecule type" value="Genomic_DNA"/>
</dbReference>
<sequence length="232" mass="26025">MLKNLYLGALSMFLICGVFTTAISGQKSFVYAQEKPSQENEKTPYVLRIMFFRGVDINTVSNLISVIETYNTPERIEIYMSSFGGNPEAALVAYNYLTSLPIEVHTYNLGHIASAATVIFCAGDKRYASPRSSFLFHELKVSFSGEDRTENYGRYLDYYDLQKKRTNSAIKQCSQFSDSELNVMYTDGKVLSAENAKTSGYVTGITNTMPTSQARLVYIVGDQLKDGFPPFR</sequence>
<dbReference type="Gene3D" id="3.90.226.10">
    <property type="entry name" value="2-enoyl-CoA Hydratase, Chain A, domain 1"/>
    <property type="match status" value="1"/>
</dbReference>
<dbReference type="eggNOG" id="COG0740">
    <property type="taxonomic scope" value="Bacteria"/>
</dbReference>
<dbReference type="Pfam" id="PF00574">
    <property type="entry name" value="CLP_protease"/>
    <property type="match status" value="1"/>
</dbReference>
<protein>
    <submittedName>
        <fullName evidence="1">Peptidase S14 ClpP</fullName>
    </submittedName>
</protein>
<dbReference type="Proteomes" id="UP000010472">
    <property type="component" value="Chromosome"/>
</dbReference>
<dbReference type="InterPro" id="IPR023562">
    <property type="entry name" value="ClpP/TepA"/>
</dbReference>
<name>K9VVV6_9CYAN</name>
<dbReference type="SUPFAM" id="SSF52096">
    <property type="entry name" value="ClpP/crotonase"/>
    <property type="match status" value="1"/>
</dbReference>
<dbReference type="RefSeq" id="WP_015201451.1">
    <property type="nucleotide sequence ID" value="NC_019753.1"/>
</dbReference>
<reference evidence="1 2" key="1">
    <citation type="submission" date="2012-06" db="EMBL/GenBank/DDBJ databases">
        <title>Finished chromosome of genome of Crinalium epipsammum PCC 9333.</title>
        <authorList>
            <consortium name="US DOE Joint Genome Institute"/>
            <person name="Gugger M."/>
            <person name="Coursin T."/>
            <person name="Rippka R."/>
            <person name="Tandeau De Marsac N."/>
            <person name="Huntemann M."/>
            <person name="Wei C.-L."/>
            <person name="Han J."/>
            <person name="Detter J.C."/>
            <person name="Han C."/>
            <person name="Tapia R."/>
            <person name="Davenport K."/>
            <person name="Daligault H."/>
            <person name="Erkkila T."/>
            <person name="Gu W."/>
            <person name="Munk A.C.C."/>
            <person name="Teshima H."/>
            <person name="Xu Y."/>
            <person name="Chain P."/>
            <person name="Chen A."/>
            <person name="Krypides N."/>
            <person name="Mavromatis K."/>
            <person name="Markowitz V."/>
            <person name="Szeto E."/>
            <person name="Ivanova N."/>
            <person name="Mikhailova N."/>
            <person name="Ovchinnikova G."/>
            <person name="Pagani I."/>
            <person name="Pati A."/>
            <person name="Goodwin L."/>
            <person name="Peters L."/>
            <person name="Pitluck S."/>
            <person name="Woyke T."/>
            <person name="Kerfeld C."/>
        </authorList>
    </citation>
    <scope>NUCLEOTIDE SEQUENCE [LARGE SCALE GENOMIC DNA]</scope>
    <source>
        <strain evidence="1 2">PCC 9333</strain>
    </source>
</reference>
<dbReference type="KEGG" id="cep:Cri9333_0328"/>
<dbReference type="HOGENOM" id="CLU_1132145_0_0_3"/>
<organism evidence="1 2">
    <name type="scientific">Crinalium epipsammum PCC 9333</name>
    <dbReference type="NCBI Taxonomy" id="1173022"/>
    <lineage>
        <taxon>Bacteria</taxon>
        <taxon>Bacillati</taxon>
        <taxon>Cyanobacteriota</taxon>
        <taxon>Cyanophyceae</taxon>
        <taxon>Gomontiellales</taxon>
        <taxon>Gomontiellaceae</taxon>
        <taxon>Crinalium</taxon>
    </lineage>
</organism>
<dbReference type="AlphaFoldDB" id="K9VVV6"/>
<dbReference type="InterPro" id="IPR029045">
    <property type="entry name" value="ClpP/crotonase-like_dom_sf"/>
</dbReference>
<gene>
    <name evidence="1" type="ORF">Cri9333_0328</name>
</gene>
<accession>K9VVV6</accession>
<proteinExistence type="predicted"/>
<keyword evidence="2" id="KW-1185">Reference proteome</keyword>
<dbReference type="STRING" id="1173022.Cri9333_0328"/>
<evidence type="ECO:0000313" key="2">
    <source>
        <dbReference type="Proteomes" id="UP000010472"/>
    </source>
</evidence>